<keyword evidence="8" id="KW-0863">Zinc-finger</keyword>
<keyword evidence="8" id="KW-0862">Zinc</keyword>
<evidence type="ECO:0000256" key="1">
    <source>
        <dbReference type="ARBA" id="ARBA00004123"/>
    </source>
</evidence>
<dbReference type="InterPro" id="IPR001878">
    <property type="entry name" value="Znf_CCHC"/>
</dbReference>
<dbReference type="Pfam" id="PF00076">
    <property type="entry name" value="RRM_1"/>
    <property type="match status" value="2"/>
</dbReference>
<dbReference type="PANTHER" id="PTHR48025">
    <property type="entry name" value="OS02G0815200 PROTEIN"/>
    <property type="match status" value="1"/>
</dbReference>
<dbReference type="Gene3D" id="3.30.70.330">
    <property type="match status" value="2"/>
</dbReference>
<dbReference type="FunFam" id="3.30.70.330:FF:000046">
    <property type="entry name" value="RNA-binding protein 14 isoform X1"/>
    <property type="match status" value="1"/>
</dbReference>
<dbReference type="Gene3D" id="4.10.60.10">
    <property type="entry name" value="Zinc finger, CCHC-type"/>
    <property type="match status" value="1"/>
</dbReference>
<reference evidence="14 15" key="1">
    <citation type="submission" date="2020-04" db="EMBL/GenBank/DDBJ databases">
        <authorList>
            <person name="Alioto T."/>
            <person name="Alioto T."/>
            <person name="Gomez Garrido J."/>
        </authorList>
    </citation>
    <scope>NUCLEOTIDE SEQUENCE [LARGE SCALE GENOMIC DNA]</scope>
</reference>
<dbReference type="PROSITE" id="PS50102">
    <property type="entry name" value="RRM"/>
    <property type="match status" value="2"/>
</dbReference>
<evidence type="ECO:0000256" key="10">
    <source>
        <dbReference type="SAM" id="MobiDB-lite"/>
    </source>
</evidence>
<keyword evidence="5" id="KW-0677">Repeat</keyword>
<dbReference type="Pfam" id="PF00098">
    <property type="entry name" value="zf-CCHC"/>
    <property type="match status" value="1"/>
</dbReference>
<dbReference type="PROSITE" id="PS50004">
    <property type="entry name" value="C2"/>
    <property type="match status" value="1"/>
</dbReference>
<keyword evidence="7" id="KW-0539">Nucleus</keyword>
<feature type="compositionally biased region" description="Low complexity" evidence="10">
    <location>
        <begin position="540"/>
        <end position="556"/>
    </location>
</feature>
<dbReference type="GO" id="GO:0007010">
    <property type="term" value="P:cytoskeleton organization"/>
    <property type="evidence" value="ECO:0007669"/>
    <property type="project" value="UniProtKB-ARBA"/>
</dbReference>
<dbReference type="SMART" id="SM00360">
    <property type="entry name" value="RRM"/>
    <property type="match status" value="2"/>
</dbReference>
<keyword evidence="15" id="KW-1185">Reference proteome</keyword>
<dbReference type="InterPro" id="IPR035892">
    <property type="entry name" value="C2_domain_sf"/>
</dbReference>
<feature type="domain" description="RRM" evidence="12">
    <location>
        <begin position="133"/>
        <end position="203"/>
    </location>
</feature>
<dbReference type="InterPro" id="IPR012677">
    <property type="entry name" value="Nucleotide-bd_a/b_plait_sf"/>
</dbReference>
<evidence type="ECO:0000256" key="8">
    <source>
        <dbReference type="PROSITE-ProRule" id="PRU00047"/>
    </source>
</evidence>
<sequence>MWQPLHQLDCERVAEIQMKIFIYQHSCRNISLYFAITDTIAEGIMPGTHSVGTFKIFVGNLSSNSTVNDIRPLFEKYGKVVECDVMKNYGFVHMENEQAGRDAIQNLDGYMVHDQPMKVEAAVSKKGPTTPTTKIFVGNLSEKTKPEQLRQLFAPYGTVVECDIIRNYGFVHVESNEQIDKCVGEMNGYMLDGMPIKVQMSTSRVRTRPGMSDPEQCYRCGREGHWSKECPKLIGGPMRGGGYRDSMYSRREPYPYPPPPPPYMRERMMNRMGPREYMGSRGDMMGREMMSRDMMTRERSSYGSAMGSRRMEPPMSTGMGMRGNSLDMMRDPARQASYYDDMAPEPLFTRRGFAEPPQRSMYEDFSRDCFDDRRPPVGDRVVNRQRCRSLQKSNRCAMGSLLCCFKWLKFKKVRQRSGGVRHDPSKFGHYRAGASSPEYKRRKVSRMAGTISMEDVRDEGTSRSPTDSDRSRAGSPAPALVSTRLTVPMHGMGKKRNVSAALAVSSPDLLKAQEMERAALQPSKLMAGDKQWLSSMNIMSSSNSRNQSNATSRSNSPVSRNKVDSDEKPFEKKEAIAVLPEPVAITVSVTGSNYDLPEADQDSGKARKKNYLALPFTQLKKKLSSSTSDLSKKLSSSTYDLNKKSPSHASQSSFYLEDVTASYEANTAHVVDNVSVAMEHGEKGIAVHDEYSYGSVIFTAGYQNGQFKVSIKKIQNLPYKGKNPIQYSVLIKLQLMPENKKYPARFCGQSGDKKSPNPIMDEDFQWNSVVIQEDSYLCISVFEKGRQEKYDAIGHILHPLKLSELRKFKQVSANLHKTSAPTWNKGSVHLTFSLASNCFEILVYSIKDLQVNDVKFPGTPNFYVRATLYVKGKKERSEKMNVTGPQEGQEGGDYFINEIIKLPIGSNMNLADSSIVLSLVRKIGKLSNDFTVGRIIFGPYFFLKGEQTDWGRVILAKQTVTAWYKLQMIN</sequence>
<dbReference type="InterPro" id="IPR035979">
    <property type="entry name" value="RBD_domain_sf"/>
</dbReference>
<dbReference type="CDD" id="cd12343">
    <property type="entry name" value="RRM1_2_CoAA_like"/>
    <property type="match status" value="2"/>
</dbReference>
<keyword evidence="6 9" id="KW-0694">RNA-binding</keyword>
<dbReference type="GO" id="GO:0005737">
    <property type="term" value="C:cytoplasm"/>
    <property type="evidence" value="ECO:0007669"/>
    <property type="project" value="UniProtKB-SubCell"/>
</dbReference>
<dbReference type="SUPFAM" id="SSF54928">
    <property type="entry name" value="RNA-binding domain, RBD"/>
    <property type="match status" value="2"/>
</dbReference>
<dbReference type="InterPro" id="IPR050502">
    <property type="entry name" value="Euk_RNA-bind_prot"/>
</dbReference>
<evidence type="ECO:0000259" key="12">
    <source>
        <dbReference type="PROSITE" id="PS50102"/>
    </source>
</evidence>
<gene>
    <name evidence="14" type="ORF">CLODIP_2_CD11226</name>
</gene>
<keyword evidence="3" id="KW-0963">Cytoplasm</keyword>
<evidence type="ECO:0000313" key="15">
    <source>
        <dbReference type="Proteomes" id="UP000494165"/>
    </source>
</evidence>
<evidence type="ECO:0000256" key="5">
    <source>
        <dbReference type="ARBA" id="ARBA00022737"/>
    </source>
</evidence>
<dbReference type="AlphaFoldDB" id="A0A8S1DJW6"/>
<evidence type="ECO:0000256" key="7">
    <source>
        <dbReference type="ARBA" id="ARBA00023242"/>
    </source>
</evidence>
<feature type="domain" description="CCHC-type" evidence="13">
    <location>
        <begin position="217"/>
        <end position="232"/>
    </location>
</feature>
<name>A0A8S1DJW6_9INSE</name>
<evidence type="ECO:0000256" key="6">
    <source>
        <dbReference type="ARBA" id="ARBA00022884"/>
    </source>
</evidence>
<feature type="compositionally biased region" description="Basic and acidic residues" evidence="10">
    <location>
        <begin position="454"/>
        <end position="472"/>
    </location>
</feature>
<evidence type="ECO:0000256" key="3">
    <source>
        <dbReference type="ARBA" id="ARBA00022490"/>
    </source>
</evidence>
<evidence type="ECO:0008006" key="16">
    <source>
        <dbReference type="Google" id="ProtNLM"/>
    </source>
</evidence>
<dbReference type="GO" id="GO:0003729">
    <property type="term" value="F:mRNA binding"/>
    <property type="evidence" value="ECO:0007669"/>
    <property type="project" value="TreeGrafter"/>
</dbReference>
<keyword evidence="8" id="KW-0479">Metal-binding</keyword>
<evidence type="ECO:0000313" key="14">
    <source>
        <dbReference type="EMBL" id="CAB3378273.1"/>
    </source>
</evidence>
<feature type="domain" description="C2" evidence="11">
    <location>
        <begin position="692"/>
        <end position="815"/>
    </location>
</feature>
<evidence type="ECO:0000256" key="9">
    <source>
        <dbReference type="PROSITE-ProRule" id="PRU00176"/>
    </source>
</evidence>
<dbReference type="EMBL" id="CADEPI010000161">
    <property type="protein sequence ID" value="CAB3378273.1"/>
    <property type="molecule type" value="Genomic_DNA"/>
</dbReference>
<dbReference type="InterPro" id="IPR000504">
    <property type="entry name" value="RRM_dom"/>
</dbReference>
<evidence type="ECO:0000259" key="13">
    <source>
        <dbReference type="PROSITE" id="PS50158"/>
    </source>
</evidence>
<evidence type="ECO:0000259" key="11">
    <source>
        <dbReference type="PROSITE" id="PS50004"/>
    </source>
</evidence>
<evidence type="ECO:0000256" key="4">
    <source>
        <dbReference type="ARBA" id="ARBA00022553"/>
    </source>
</evidence>
<organism evidence="14 15">
    <name type="scientific">Cloeon dipterum</name>
    <dbReference type="NCBI Taxonomy" id="197152"/>
    <lineage>
        <taxon>Eukaryota</taxon>
        <taxon>Metazoa</taxon>
        <taxon>Ecdysozoa</taxon>
        <taxon>Arthropoda</taxon>
        <taxon>Hexapoda</taxon>
        <taxon>Insecta</taxon>
        <taxon>Pterygota</taxon>
        <taxon>Palaeoptera</taxon>
        <taxon>Ephemeroptera</taxon>
        <taxon>Pisciforma</taxon>
        <taxon>Baetidae</taxon>
        <taxon>Cloeon</taxon>
    </lineage>
</organism>
<comment type="caution">
    <text evidence="14">The sequence shown here is derived from an EMBL/GenBank/DDBJ whole genome shotgun (WGS) entry which is preliminary data.</text>
</comment>
<dbReference type="GO" id="GO:0005634">
    <property type="term" value="C:nucleus"/>
    <property type="evidence" value="ECO:0007669"/>
    <property type="project" value="UniProtKB-SubCell"/>
</dbReference>
<dbReference type="GO" id="GO:0010467">
    <property type="term" value="P:gene expression"/>
    <property type="evidence" value="ECO:0007669"/>
    <property type="project" value="UniProtKB-ARBA"/>
</dbReference>
<feature type="region of interest" description="Disordered" evidence="10">
    <location>
        <begin position="428"/>
        <end position="478"/>
    </location>
</feature>
<dbReference type="Proteomes" id="UP000494165">
    <property type="component" value="Unassembled WGS sequence"/>
</dbReference>
<comment type="subcellular location">
    <subcellularLocation>
        <location evidence="2">Cytoplasm</location>
    </subcellularLocation>
    <subcellularLocation>
        <location evidence="1">Nucleus</location>
    </subcellularLocation>
</comment>
<dbReference type="PROSITE" id="PS50158">
    <property type="entry name" value="ZF_CCHC"/>
    <property type="match status" value="1"/>
</dbReference>
<feature type="domain" description="RRM" evidence="12">
    <location>
        <begin position="54"/>
        <end position="124"/>
    </location>
</feature>
<dbReference type="SMART" id="SM00343">
    <property type="entry name" value="ZnF_C2HC"/>
    <property type="match status" value="1"/>
</dbReference>
<keyword evidence="4" id="KW-0597">Phosphoprotein</keyword>
<evidence type="ECO:0000256" key="2">
    <source>
        <dbReference type="ARBA" id="ARBA00004496"/>
    </source>
</evidence>
<dbReference type="Pfam" id="PF00168">
    <property type="entry name" value="C2"/>
    <property type="match status" value="1"/>
</dbReference>
<dbReference type="PANTHER" id="PTHR48025:SF1">
    <property type="entry name" value="RRM DOMAIN-CONTAINING PROTEIN"/>
    <property type="match status" value="1"/>
</dbReference>
<dbReference type="SUPFAM" id="SSF49562">
    <property type="entry name" value="C2 domain (Calcium/lipid-binding domain, CaLB)"/>
    <property type="match status" value="1"/>
</dbReference>
<dbReference type="Gene3D" id="2.60.40.150">
    <property type="entry name" value="C2 domain"/>
    <property type="match status" value="1"/>
</dbReference>
<accession>A0A8S1DJW6</accession>
<feature type="region of interest" description="Disordered" evidence="10">
    <location>
        <begin position="301"/>
        <end position="323"/>
    </location>
</feature>
<dbReference type="GO" id="GO:0008270">
    <property type="term" value="F:zinc ion binding"/>
    <property type="evidence" value="ECO:0007669"/>
    <property type="project" value="UniProtKB-KW"/>
</dbReference>
<dbReference type="OrthoDB" id="79941at2759"/>
<feature type="region of interest" description="Disordered" evidence="10">
    <location>
        <begin position="540"/>
        <end position="569"/>
    </location>
</feature>
<protein>
    <recommendedName>
        <fullName evidence="16">RNA-binding protein lark</fullName>
    </recommendedName>
</protein>
<dbReference type="InterPro" id="IPR000008">
    <property type="entry name" value="C2_dom"/>
</dbReference>
<proteinExistence type="predicted"/>